<evidence type="ECO:0000256" key="4">
    <source>
        <dbReference type="ARBA" id="ARBA00022989"/>
    </source>
</evidence>
<dbReference type="InterPro" id="IPR036259">
    <property type="entry name" value="MFS_trans_sf"/>
</dbReference>
<feature type="transmembrane region" description="Helical" evidence="6">
    <location>
        <begin position="355"/>
        <end position="375"/>
    </location>
</feature>
<feature type="transmembrane region" description="Helical" evidence="6">
    <location>
        <begin position="220"/>
        <end position="241"/>
    </location>
</feature>
<keyword evidence="3 6" id="KW-0812">Transmembrane</keyword>
<keyword evidence="2" id="KW-0813">Transport</keyword>
<dbReference type="EMBL" id="JAWDJX010000051">
    <property type="protein sequence ID" value="KAK3048269.1"/>
    <property type="molecule type" value="Genomic_DNA"/>
</dbReference>
<dbReference type="InterPro" id="IPR020846">
    <property type="entry name" value="MFS_dom"/>
</dbReference>
<dbReference type="AlphaFoldDB" id="A0AAJ0DDX7"/>
<evidence type="ECO:0000256" key="1">
    <source>
        <dbReference type="ARBA" id="ARBA00004141"/>
    </source>
</evidence>
<sequence length="504" mass="56804">MRFYNSKEKESTVLDYAPENGYGGDGYPPHDYNNDYNYDGPPTCPPHTTERKLMTRIDLHVIPFLCIMYLLAFLDRINIGNANVYGLTDELGLIGNQYNIALTIFFVPYCLFEIPSNILLKRFKPHIWLPLNMFLFGFVTIMQGLVQNASGLYATRFFLGVFETGMFPGCFYLIGMWYRRAEAQKRFSFFFSSTTLAGAFGGLLAAAIGKMDGIRGYAGWRWIFILEGLLTVLVAIVFFFVMPDFPEESKWLTSEEKSYVAARLREDQGRSARDRPITLSDVGKVFADYKVIVAGFMYFGLIVPAYSYAYFAPGIIEGYGYTPIETQLHSVPPWAAAFGYCMLVATLSDYFMHRFGFAIFSICVTITGLGILISVHDNVKLQYGALFLVTMGTYTAMPIVVCWYNMNLGGHHRRSVGSAWQIGFGNLGGIIATFAFVATDAPKFVTGYSICFGFAAISILSCCIYGYGCWSENRKREKTPVDVGLTEYEKTELGDMRPDYRYLL</sequence>
<organism evidence="8 9">
    <name type="scientific">Extremus antarcticus</name>
    <dbReference type="NCBI Taxonomy" id="702011"/>
    <lineage>
        <taxon>Eukaryota</taxon>
        <taxon>Fungi</taxon>
        <taxon>Dikarya</taxon>
        <taxon>Ascomycota</taxon>
        <taxon>Pezizomycotina</taxon>
        <taxon>Dothideomycetes</taxon>
        <taxon>Dothideomycetidae</taxon>
        <taxon>Mycosphaerellales</taxon>
        <taxon>Extremaceae</taxon>
        <taxon>Extremus</taxon>
    </lineage>
</organism>
<dbReference type="SUPFAM" id="SSF103473">
    <property type="entry name" value="MFS general substrate transporter"/>
    <property type="match status" value="1"/>
</dbReference>
<dbReference type="Pfam" id="PF07690">
    <property type="entry name" value="MFS_1"/>
    <property type="match status" value="1"/>
</dbReference>
<feature type="transmembrane region" description="Helical" evidence="6">
    <location>
        <begin position="331"/>
        <end position="348"/>
    </location>
</feature>
<feature type="domain" description="Major facilitator superfamily (MFS) profile" evidence="7">
    <location>
        <begin position="61"/>
        <end position="474"/>
    </location>
</feature>
<accession>A0AAJ0DDX7</accession>
<feature type="transmembrane region" description="Helical" evidence="6">
    <location>
        <begin position="99"/>
        <end position="120"/>
    </location>
</feature>
<dbReference type="PANTHER" id="PTHR43791:SF46">
    <property type="entry name" value="MAJOR FACILITATOR SUPERFAMILY (MFS) PROFILE DOMAIN-CONTAINING PROTEIN-RELATED"/>
    <property type="match status" value="1"/>
</dbReference>
<dbReference type="CDD" id="cd17327">
    <property type="entry name" value="MFS_FEN2_like"/>
    <property type="match status" value="1"/>
</dbReference>
<evidence type="ECO:0000256" key="5">
    <source>
        <dbReference type="ARBA" id="ARBA00023136"/>
    </source>
</evidence>
<comment type="caution">
    <text evidence="8">The sequence shown here is derived from an EMBL/GenBank/DDBJ whole genome shotgun (WGS) entry which is preliminary data.</text>
</comment>
<feature type="transmembrane region" description="Helical" evidence="6">
    <location>
        <begin position="127"/>
        <end position="145"/>
    </location>
</feature>
<evidence type="ECO:0000313" key="8">
    <source>
        <dbReference type="EMBL" id="KAK3048269.1"/>
    </source>
</evidence>
<dbReference type="GO" id="GO:0022857">
    <property type="term" value="F:transmembrane transporter activity"/>
    <property type="evidence" value="ECO:0007669"/>
    <property type="project" value="InterPro"/>
</dbReference>
<comment type="subcellular location">
    <subcellularLocation>
        <location evidence="1">Membrane</location>
        <topology evidence="1">Multi-pass membrane protein</topology>
    </subcellularLocation>
</comment>
<dbReference type="Proteomes" id="UP001271007">
    <property type="component" value="Unassembled WGS sequence"/>
</dbReference>
<dbReference type="Gene3D" id="1.20.1250.20">
    <property type="entry name" value="MFS general substrate transporter like domains"/>
    <property type="match status" value="2"/>
</dbReference>
<evidence type="ECO:0000256" key="2">
    <source>
        <dbReference type="ARBA" id="ARBA00022448"/>
    </source>
</evidence>
<gene>
    <name evidence="8" type="primary">TNA1</name>
    <name evidence="8" type="ORF">LTR09_010431</name>
</gene>
<dbReference type="InterPro" id="IPR011701">
    <property type="entry name" value="MFS"/>
</dbReference>
<name>A0AAJ0DDX7_9PEZI</name>
<keyword evidence="4 6" id="KW-1133">Transmembrane helix</keyword>
<feature type="transmembrane region" description="Helical" evidence="6">
    <location>
        <begin position="157"/>
        <end position="175"/>
    </location>
</feature>
<feature type="transmembrane region" description="Helical" evidence="6">
    <location>
        <begin position="291"/>
        <end position="311"/>
    </location>
</feature>
<evidence type="ECO:0000313" key="9">
    <source>
        <dbReference type="Proteomes" id="UP001271007"/>
    </source>
</evidence>
<dbReference type="FunFam" id="1.20.1250.20:FF:000068">
    <property type="entry name" value="MFS general substrate transporter"/>
    <property type="match status" value="1"/>
</dbReference>
<feature type="transmembrane region" description="Helical" evidence="6">
    <location>
        <begin position="187"/>
        <end position="208"/>
    </location>
</feature>
<dbReference type="GO" id="GO:0005886">
    <property type="term" value="C:plasma membrane"/>
    <property type="evidence" value="ECO:0007669"/>
    <property type="project" value="TreeGrafter"/>
</dbReference>
<evidence type="ECO:0000259" key="7">
    <source>
        <dbReference type="PROSITE" id="PS50850"/>
    </source>
</evidence>
<feature type="transmembrane region" description="Helical" evidence="6">
    <location>
        <begin position="61"/>
        <end position="79"/>
    </location>
</feature>
<feature type="transmembrane region" description="Helical" evidence="6">
    <location>
        <begin position="418"/>
        <end position="439"/>
    </location>
</feature>
<reference evidence="8" key="1">
    <citation type="submission" date="2023-04" db="EMBL/GenBank/DDBJ databases">
        <title>Black Yeasts Isolated from many extreme environments.</title>
        <authorList>
            <person name="Coleine C."/>
            <person name="Stajich J.E."/>
            <person name="Selbmann L."/>
        </authorList>
    </citation>
    <scope>NUCLEOTIDE SEQUENCE</scope>
    <source>
        <strain evidence="8">CCFEE 5312</strain>
    </source>
</reference>
<dbReference type="PROSITE" id="PS50850">
    <property type="entry name" value="MFS"/>
    <property type="match status" value="1"/>
</dbReference>
<dbReference type="PANTHER" id="PTHR43791">
    <property type="entry name" value="PERMEASE-RELATED"/>
    <property type="match status" value="1"/>
</dbReference>
<evidence type="ECO:0000256" key="6">
    <source>
        <dbReference type="SAM" id="Phobius"/>
    </source>
</evidence>
<evidence type="ECO:0000256" key="3">
    <source>
        <dbReference type="ARBA" id="ARBA00022692"/>
    </source>
</evidence>
<feature type="transmembrane region" description="Helical" evidence="6">
    <location>
        <begin position="445"/>
        <end position="468"/>
    </location>
</feature>
<feature type="transmembrane region" description="Helical" evidence="6">
    <location>
        <begin position="381"/>
        <end position="406"/>
    </location>
</feature>
<protein>
    <submittedName>
        <fullName evidence="8">High-affinity nicotinic acid transporter</fullName>
    </submittedName>
</protein>
<dbReference type="FunFam" id="1.20.1250.20:FF:000034">
    <property type="entry name" value="MFS general substrate transporter"/>
    <property type="match status" value="1"/>
</dbReference>
<keyword evidence="5 6" id="KW-0472">Membrane</keyword>
<keyword evidence="9" id="KW-1185">Reference proteome</keyword>
<proteinExistence type="predicted"/>